<keyword evidence="7" id="KW-0704">Schiff base</keyword>
<evidence type="ECO:0000256" key="8">
    <source>
        <dbReference type="ARBA" id="ARBA00023277"/>
    </source>
</evidence>
<gene>
    <name evidence="9" type="ORF">OUO13_07540</name>
</gene>
<dbReference type="PROSITE" id="PS00160">
    <property type="entry name" value="ALDOLASE_KDPG_KHG_2"/>
    <property type="match status" value="1"/>
</dbReference>
<dbReference type="CDD" id="cd00452">
    <property type="entry name" value="KDPG_aldolase"/>
    <property type="match status" value="1"/>
</dbReference>
<dbReference type="InterPro" id="IPR000887">
    <property type="entry name" value="Aldlse_KDPG_KHG"/>
</dbReference>
<dbReference type="SUPFAM" id="SSF51569">
    <property type="entry name" value="Aldolase"/>
    <property type="match status" value="1"/>
</dbReference>
<dbReference type="EC" id="4.1.2.14" evidence="5"/>
<accession>A0A9X3ED85</accession>
<dbReference type="GO" id="GO:0008675">
    <property type="term" value="F:2-dehydro-3-deoxy-phosphogluconate aldolase activity"/>
    <property type="evidence" value="ECO:0007669"/>
    <property type="project" value="UniProtKB-EC"/>
</dbReference>
<evidence type="ECO:0000313" key="10">
    <source>
        <dbReference type="Proteomes" id="UP001150830"/>
    </source>
</evidence>
<sequence length="218" mass="22778">MSEARYPEHFIAAIDAMAALAPVIPVLKIDRLEDAVPLATALVEGGLPVLEVTLRSDIALDAIRLIRAEVPGARVGAGTVTNPTNLQQAVDAGSEFIFTPGATPALLKAALEAGVPMVPGIQTVSEMMTALDLGYQRFKFFPAAAAGGTAILNSIAGPFPHVRFCPTGGIRISNANEYLSLNNVMCVGGTWLTPDNLISSKNWGAIRDLAAEASALRS</sequence>
<dbReference type="InterPro" id="IPR013785">
    <property type="entry name" value="Aldolase_TIM"/>
</dbReference>
<evidence type="ECO:0000256" key="1">
    <source>
        <dbReference type="ARBA" id="ARBA00000654"/>
    </source>
</evidence>
<name>A0A9X3ED85_9GAMM</name>
<dbReference type="NCBIfam" id="NF004325">
    <property type="entry name" value="PRK05718.1"/>
    <property type="match status" value="1"/>
</dbReference>
<dbReference type="NCBIfam" id="TIGR01182">
    <property type="entry name" value="eda"/>
    <property type="match status" value="1"/>
</dbReference>
<dbReference type="PANTHER" id="PTHR30246">
    <property type="entry name" value="2-KETO-3-DEOXY-6-PHOSPHOGLUCONATE ALDOLASE"/>
    <property type="match status" value="1"/>
</dbReference>
<evidence type="ECO:0000256" key="3">
    <source>
        <dbReference type="ARBA" id="ARBA00006906"/>
    </source>
</evidence>
<dbReference type="PANTHER" id="PTHR30246:SF1">
    <property type="entry name" value="2-DEHYDRO-3-DEOXY-6-PHOSPHOGALACTONATE ALDOLASE-RELATED"/>
    <property type="match status" value="1"/>
</dbReference>
<keyword evidence="6" id="KW-0456">Lyase</keyword>
<organism evidence="9 10">
    <name type="scientific">Parathalassolituus penaei</name>
    <dbReference type="NCBI Taxonomy" id="2997323"/>
    <lineage>
        <taxon>Bacteria</taxon>
        <taxon>Pseudomonadati</taxon>
        <taxon>Pseudomonadota</taxon>
        <taxon>Gammaproteobacteria</taxon>
        <taxon>Oceanospirillales</taxon>
        <taxon>Oceanospirillaceae</taxon>
        <taxon>Parathalassolituus</taxon>
    </lineage>
</organism>
<dbReference type="Proteomes" id="UP001150830">
    <property type="component" value="Unassembled WGS sequence"/>
</dbReference>
<dbReference type="InterPro" id="IPR031338">
    <property type="entry name" value="KDPG/KHG_AS_2"/>
</dbReference>
<evidence type="ECO:0000256" key="4">
    <source>
        <dbReference type="ARBA" id="ARBA00011233"/>
    </source>
</evidence>
<dbReference type="EMBL" id="JAPNOA010000020">
    <property type="protein sequence ID" value="MCY0965036.1"/>
    <property type="molecule type" value="Genomic_DNA"/>
</dbReference>
<dbReference type="RefSeq" id="WP_283173252.1">
    <property type="nucleotide sequence ID" value="NZ_JAPNOA010000020.1"/>
</dbReference>
<comment type="similarity">
    <text evidence="3">Belongs to the KHG/KDPG aldolase family.</text>
</comment>
<dbReference type="AlphaFoldDB" id="A0A9X3ED85"/>
<evidence type="ECO:0000256" key="5">
    <source>
        <dbReference type="ARBA" id="ARBA00013063"/>
    </source>
</evidence>
<dbReference type="PROSITE" id="PS00159">
    <property type="entry name" value="ALDOLASE_KDPG_KHG_1"/>
    <property type="match status" value="1"/>
</dbReference>
<keyword evidence="8" id="KW-0119">Carbohydrate metabolism</keyword>
<dbReference type="Pfam" id="PF01081">
    <property type="entry name" value="Aldolase"/>
    <property type="match status" value="1"/>
</dbReference>
<protein>
    <recommendedName>
        <fullName evidence="5">2-dehydro-3-deoxy-phosphogluconate aldolase</fullName>
        <ecNumber evidence="5">4.1.2.14</ecNumber>
    </recommendedName>
</protein>
<evidence type="ECO:0000256" key="6">
    <source>
        <dbReference type="ARBA" id="ARBA00023239"/>
    </source>
</evidence>
<evidence type="ECO:0000313" key="9">
    <source>
        <dbReference type="EMBL" id="MCY0965036.1"/>
    </source>
</evidence>
<comment type="subunit">
    <text evidence="4">Homotrimer.</text>
</comment>
<evidence type="ECO:0000256" key="7">
    <source>
        <dbReference type="ARBA" id="ARBA00023270"/>
    </source>
</evidence>
<proteinExistence type="inferred from homology"/>
<dbReference type="Gene3D" id="3.20.20.70">
    <property type="entry name" value="Aldolase class I"/>
    <property type="match status" value="1"/>
</dbReference>
<comment type="catalytic activity">
    <reaction evidence="1">
        <text>2-dehydro-3-deoxy-6-phospho-D-gluconate = D-glyceraldehyde 3-phosphate + pyruvate</text>
        <dbReference type="Rhea" id="RHEA:17089"/>
        <dbReference type="ChEBI" id="CHEBI:15361"/>
        <dbReference type="ChEBI" id="CHEBI:57569"/>
        <dbReference type="ChEBI" id="CHEBI:59776"/>
        <dbReference type="EC" id="4.1.2.14"/>
    </reaction>
</comment>
<evidence type="ECO:0000256" key="2">
    <source>
        <dbReference type="ARBA" id="ARBA00004736"/>
    </source>
</evidence>
<comment type="caution">
    <text evidence="9">The sequence shown here is derived from an EMBL/GenBank/DDBJ whole genome shotgun (WGS) entry which is preliminary data.</text>
</comment>
<reference evidence="9" key="1">
    <citation type="submission" date="2022-11" db="EMBL/GenBank/DDBJ databases">
        <title>Parathalassolutuus dongxingensis gen. nov., sp. nov., a novel member of family Oceanospirillaceae isolated from a coastal shrimp pond in Guangxi, China.</title>
        <authorList>
            <person name="Chen H."/>
        </authorList>
    </citation>
    <scope>NUCLEOTIDE SEQUENCE</scope>
    <source>
        <strain evidence="9">G-43</strain>
    </source>
</reference>
<keyword evidence="10" id="KW-1185">Reference proteome</keyword>
<dbReference type="InterPro" id="IPR031337">
    <property type="entry name" value="KDPG/KHG_AS_1"/>
</dbReference>
<comment type="pathway">
    <text evidence="2">Carbohydrate acid metabolism; 2-dehydro-3-deoxy-D-gluconate degradation; D-glyceraldehyde 3-phosphate and pyruvate from 2-dehydro-3-deoxy-D-gluconate: step 2/2.</text>
</comment>